<dbReference type="GO" id="GO:0016787">
    <property type="term" value="F:hydrolase activity"/>
    <property type="evidence" value="ECO:0007669"/>
    <property type="project" value="UniProtKB-KW"/>
</dbReference>
<name>A0ABU5VM20_9PSED</name>
<proteinExistence type="predicted"/>
<dbReference type="InterPro" id="IPR036526">
    <property type="entry name" value="C-N_Hydrolase_sf"/>
</dbReference>
<dbReference type="CDD" id="cd07576">
    <property type="entry name" value="R-amidase_like"/>
    <property type="match status" value="1"/>
</dbReference>
<evidence type="ECO:0000313" key="3">
    <source>
        <dbReference type="Proteomes" id="UP001302573"/>
    </source>
</evidence>
<dbReference type="PANTHER" id="PTHR23088:SF27">
    <property type="entry name" value="DEAMINATED GLUTATHIONE AMIDASE"/>
    <property type="match status" value="1"/>
</dbReference>
<reference evidence="2 3" key="1">
    <citation type="submission" date="2023-12" db="EMBL/GenBank/DDBJ databases">
        <title>Pseudomonas machongensis sp. nov., isolated from wilted pepper plants (Capsicum annuum).</title>
        <authorList>
            <person name="Qiu M."/>
            <person name="Li Y."/>
            <person name="Liu Q."/>
            <person name="Zhang X."/>
            <person name="Huang Y."/>
            <person name="Guo R."/>
            <person name="Hu M."/>
            <person name="Zhou J."/>
            <person name="Zhou X."/>
        </authorList>
    </citation>
    <scope>NUCLEOTIDE SEQUENCE [LARGE SCALE GENOMIC DNA]</scope>
    <source>
        <strain evidence="2 3">MH2</strain>
    </source>
</reference>
<keyword evidence="3" id="KW-1185">Reference proteome</keyword>
<evidence type="ECO:0000259" key="1">
    <source>
        <dbReference type="PROSITE" id="PS50263"/>
    </source>
</evidence>
<dbReference type="InterPro" id="IPR003010">
    <property type="entry name" value="C-N_Hydrolase"/>
</dbReference>
<dbReference type="RefSeq" id="WP_323454560.1">
    <property type="nucleotide sequence ID" value="NZ_JAYFUI010000191.1"/>
</dbReference>
<dbReference type="Gene3D" id="3.60.110.10">
    <property type="entry name" value="Carbon-nitrogen hydrolase"/>
    <property type="match status" value="1"/>
</dbReference>
<dbReference type="Proteomes" id="UP001302573">
    <property type="component" value="Unassembled WGS sequence"/>
</dbReference>
<keyword evidence="2" id="KW-0378">Hydrolase</keyword>
<dbReference type="SUPFAM" id="SSF56317">
    <property type="entry name" value="Carbon-nitrogen hydrolase"/>
    <property type="match status" value="1"/>
</dbReference>
<gene>
    <name evidence="2" type="ORF">VA602_24225</name>
</gene>
<feature type="domain" description="CN hydrolase" evidence="1">
    <location>
        <begin position="1"/>
        <end position="240"/>
    </location>
</feature>
<dbReference type="PROSITE" id="PS50263">
    <property type="entry name" value="CN_HYDROLASE"/>
    <property type="match status" value="1"/>
</dbReference>
<organism evidence="2 3">
    <name type="scientific">Pseudomonas machongensis</name>
    <dbReference type="NCBI Taxonomy" id="3110229"/>
    <lineage>
        <taxon>Bacteria</taxon>
        <taxon>Pseudomonadati</taxon>
        <taxon>Pseudomonadota</taxon>
        <taxon>Gammaproteobacteria</taxon>
        <taxon>Pseudomonadales</taxon>
        <taxon>Pseudomonadaceae</taxon>
        <taxon>Pseudomonas</taxon>
    </lineage>
</organism>
<accession>A0ABU5VM20</accession>
<protein>
    <submittedName>
        <fullName evidence="2">Carbon-nitrogen hydrolase family protein</fullName>
    </submittedName>
</protein>
<dbReference type="EMBL" id="JAYFUI010000191">
    <property type="protein sequence ID" value="MEA5674424.1"/>
    <property type="molecule type" value="Genomic_DNA"/>
</dbReference>
<dbReference type="PANTHER" id="PTHR23088">
    <property type="entry name" value="NITRILASE-RELATED"/>
    <property type="match status" value="1"/>
</dbReference>
<comment type="caution">
    <text evidence="2">The sequence shown here is derived from an EMBL/GenBank/DDBJ whole genome shotgun (WGS) entry which is preliminary data.</text>
</comment>
<evidence type="ECO:0000313" key="2">
    <source>
        <dbReference type="EMBL" id="MEA5674424.1"/>
    </source>
</evidence>
<sequence>MKVELVQLVGRDGDTAYNLNRTLEAIHACPAGTDLVVFPETQLMGFPSEDNIATLAEPLDGPSVRAVQQAARERDVGVVVGMAEAGEDGRFYNTTLLITAEGIALKYRKTHLWASDRGIFTPGDRYATTLFKGVRVGLLICFDIEFPESARALGQLGVELILVTNGNMDPYGPTHRTAISGRAMENQAFAVMVNRVGEGDGALVFAGGSAVVDPYGQLLCEAGREECRIGLELDLAQLDVARRDYSYLAERRFVLPGEVREHDNGLRELVIDNR</sequence>
<dbReference type="InterPro" id="IPR044083">
    <property type="entry name" value="RamA-like"/>
</dbReference>
<dbReference type="Pfam" id="PF00795">
    <property type="entry name" value="CN_hydrolase"/>
    <property type="match status" value="1"/>
</dbReference>